<dbReference type="eggNOG" id="COG0640">
    <property type="taxonomic scope" value="Bacteria"/>
</dbReference>
<dbReference type="Pfam" id="PF00581">
    <property type="entry name" value="Rhodanese"/>
    <property type="match status" value="1"/>
</dbReference>
<dbReference type="Gene3D" id="1.10.10.10">
    <property type="entry name" value="Winged helix-like DNA-binding domain superfamily/Winged helix DNA-binding domain"/>
    <property type="match status" value="1"/>
</dbReference>
<dbReference type="InterPro" id="IPR036873">
    <property type="entry name" value="Rhodanese-like_dom_sf"/>
</dbReference>
<feature type="domain" description="HTH arsR-type" evidence="5">
    <location>
        <begin position="10"/>
        <end position="104"/>
    </location>
</feature>
<evidence type="ECO:0000259" key="4">
    <source>
        <dbReference type="PROSITE" id="PS50206"/>
    </source>
</evidence>
<keyword evidence="3" id="KW-0804">Transcription</keyword>
<dbReference type="InterPro" id="IPR001307">
    <property type="entry name" value="Thiosulphate_STrfase_CS"/>
</dbReference>
<dbReference type="NCBIfam" id="NF033788">
    <property type="entry name" value="HTH_metalloreg"/>
    <property type="match status" value="1"/>
</dbReference>
<dbReference type="InterPro" id="IPR036388">
    <property type="entry name" value="WH-like_DNA-bd_sf"/>
</dbReference>
<reference evidence="6 7" key="1">
    <citation type="journal article" date="2005" name="Proc. Natl. Acad. Sci. U.S.A.">
        <title>Complete genome sequence of the probiotic lactic acid bacterium Lactobacillus acidophilus NCFM.</title>
        <authorList>
            <person name="Altermann E."/>
            <person name="Russell W.M."/>
            <person name="Azcarate-Peril M.A."/>
            <person name="Barrangou R."/>
            <person name="Buck B.L."/>
            <person name="McAuliffe O."/>
            <person name="Souther N."/>
            <person name="Dobson A."/>
            <person name="Duong T."/>
            <person name="Callanan M."/>
            <person name="Lick S."/>
            <person name="Hamrick A."/>
            <person name="Cano R."/>
            <person name="Klaenhammer T.R."/>
        </authorList>
    </citation>
    <scope>NUCLEOTIDE SEQUENCE [LARGE SCALE GENOMIC DNA]</scope>
    <source>
        <strain evidence="7">ATCC 700396 / NCK56 / N2 / NCFM</strain>
    </source>
</reference>
<evidence type="ECO:0000313" key="7">
    <source>
        <dbReference type="Proteomes" id="UP000006381"/>
    </source>
</evidence>
<dbReference type="PATRIC" id="fig|272621.13.peg.1804"/>
<dbReference type="AlphaFoldDB" id="Q5FHX7"/>
<feature type="domain" description="Rhodanese" evidence="4">
    <location>
        <begin position="134"/>
        <end position="219"/>
    </location>
</feature>
<dbReference type="SUPFAM" id="SSF46785">
    <property type="entry name" value="Winged helix' DNA-binding domain"/>
    <property type="match status" value="1"/>
</dbReference>
<evidence type="ECO:0000256" key="1">
    <source>
        <dbReference type="ARBA" id="ARBA00023015"/>
    </source>
</evidence>
<dbReference type="Gene3D" id="3.40.250.10">
    <property type="entry name" value="Rhodanese-like domain"/>
    <property type="match status" value="1"/>
</dbReference>
<proteinExistence type="predicted"/>
<dbReference type="CDD" id="cd00158">
    <property type="entry name" value="RHOD"/>
    <property type="match status" value="1"/>
</dbReference>
<keyword evidence="2" id="KW-0238">DNA-binding</keyword>
<evidence type="ECO:0000259" key="5">
    <source>
        <dbReference type="PROSITE" id="PS50987"/>
    </source>
</evidence>
<dbReference type="Pfam" id="PF01022">
    <property type="entry name" value="HTH_5"/>
    <property type="match status" value="1"/>
</dbReference>
<evidence type="ECO:0000313" key="6">
    <source>
        <dbReference type="EMBL" id="AAV43697.1"/>
    </source>
</evidence>
<dbReference type="SMART" id="SM00418">
    <property type="entry name" value="HTH_ARSR"/>
    <property type="match status" value="1"/>
</dbReference>
<dbReference type="PROSITE" id="PS50206">
    <property type="entry name" value="RHODANESE_3"/>
    <property type="match status" value="1"/>
</dbReference>
<evidence type="ECO:0000256" key="2">
    <source>
        <dbReference type="ARBA" id="ARBA00023125"/>
    </source>
</evidence>
<dbReference type="SMART" id="SM00450">
    <property type="entry name" value="RHOD"/>
    <property type="match status" value="1"/>
</dbReference>
<dbReference type="InterPro" id="IPR001763">
    <property type="entry name" value="Rhodanese-like_dom"/>
</dbReference>
<dbReference type="BioCyc" id="LACI272621:G1G49-1853-MONOMER"/>
<dbReference type="PANTHER" id="PTHR43132">
    <property type="entry name" value="ARSENICAL RESISTANCE OPERON REPRESSOR ARSR-RELATED"/>
    <property type="match status" value="1"/>
</dbReference>
<evidence type="ECO:0000256" key="3">
    <source>
        <dbReference type="ARBA" id="ARBA00023163"/>
    </source>
</evidence>
<dbReference type="Proteomes" id="UP000006381">
    <property type="component" value="Chromosome"/>
</dbReference>
<accession>Q5FHX7</accession>
<dbReference type="KEGG" id="lac:LBA1899"/>
<dbReference type="STRING" id="272621.LBA1899"/>
<dbReference type="CDD" id="cd00090">
    <property type="entry name" value="HTH_ARSR"/>
    <property type="match status" value="1"/>
</dbReference>
<dbReference type="PROSITE" id="PS50987">
    <property type="entry name" value="HTH_ARSR_2"/>
    <property type="match status" value="1"/>
</dbReference>
<dbReference type="SUPFAM" id="SSF52821">
    <property type="entry name" value="Rhodanese/Cell cycle control phosphatase"/>
    <property type="match status" value="1"/>
</dbReference>
<dbReference type="PROSITE" id="PS00380">
    <property type="entry name" value="RHODANESE_1"/>
    <property type="match status" value="1"/>
</dbReference>
<dbReference type="HOGENOM" id="CLU_108527_0_0_9"/>
<keyword evidence="1" id="KW-0805">Transcription regulation</keyword>
<keyword evidence="7" id="KW-1185">Reference proteome</keyword>
<dbReference type="GO" id="GO:0003700">
    <property type="term" value="F:DNA-binding transcription factor activity"/>
    <property type="evidence" value="ECO:0007669"/>
    <property type="project" value="InterPro"/>
</dbReference>
<dbReference type="InterPro" id="IPR011991">
    <property type="entry name" value="ArsR-like_HTH"/>
</dbReference>
<dbReference type="InterPro" id="IPR051011">
    <property type="entry name" value="Metal_resp_trans_reg"/>
</dbReference>
<dbReference type="InterPro" id="IPR036390">
    <property type="entry name" value="WH_DNA-bd_sf"/>
</dbReference>
<gene>
    <name evidence="6" type="ordered locus">LBA1899</name>
</gene>
<protein>
    <submittedName>
        <fullName evidence="6">Putative transcriptional regulator</fullName>
    </submittedName>
</protein>
<dbReference type="InterPro" id="IPR001845">
    <property type="entry name" value="HTH_ArsR_DNA-bd_dom"/>
</dbReference>
<dbReference type="PANTHER" id="PTHR43132:SF2">
    <property type="entry name" value="ARSENICAL RESISTANCE OPERON REPRESSOR ARSR-RELATED"/>
    <property type="match status" value="1"/>
</dbReference>
<dbReference type="EMBL" id="CP000033">
    <property type="protein sequence ID" value="AAV43697.1"/>
    <property type="molecule type" value="Genomic_DNA"/>
</dbReference>
<dbReference type="OrthoDB" id="9800872at2"/>
<dbReference type="GO" id="GO:0003677">
    <property type="term" value="F:DNA binding"/>
    <property type="evidence" value="ECO:0007669"/>
    <property type="project" value="UniProtKB-KW"/>
</dbReference>
<dbReference type="GO" id="GO:0004792">
    <property type="term" value="F:thiosulfate-cyanide sulfurtransferase activity"/>
    <property type="evidence" value="ECO:0007669"/>
    <property type="project" value="InterPro"/>
</dbReference>
<name>Q5FHX7_LACAC</name>
<organism evidence="7">
    <name type="scientific">Lactobacillus acidophilus (strain ATCC 700396 / NCK56 / N2 / NCFM)</name>
    <dbReference type="NCBI Taxonomy" id="272621"/>
    <lineage>
        <taxon>Bacteria</taxon>
        <taxon>Bacillati</taxon>
        <taxon>Bacillota</taxon>
        <taxon>Bacilli</taxon>
        <taxon>Lactobacillales</taxon>
        <taxon>Lactobacillaceae</taxon>
        <taxon>Lactobacillus</taxon>
    </lineage>
</organism>
<sequence length="220" mass="25347">MKNMSEVNEFRNEAYDQVVKIGKTLGNVSRLKILDNLVQSKKSVEELARAVGLSIGTTSKNLQLLKKVNLVKEEKEKNFVFYAIADQKVKQLLTLLIDISEENIPELKQLQKDLKKHNSNLISLSIPELRNKIKKEDIYIIDLRSKDEFDTGHLPGAHNIPFNKIDDEMNKLPRDREMVIYCRGRLCPYSDIVGNKLKMAGYNVQTFNNTVWEWQQAVEG</sequence>
<dbReference type="eggNOG" id="COG0607">
    <property type="taxonomic scope" value="Bacteria"/>
</dbReference>